<name>A0AAQ3NDP1_VIGMU</name>
<evidence type="ECO:0000313" key="7">
    <source>
        <dbReference type="Proteomes" id="UP001374535"/>
    </source>
</evidence>
<comment type="subcellular location">
    <subcellularLocation>
        <location evidence="1">Membrane</location>
        <topology evidence="1">Multi-pass membrane protein</topology>
    </subcellularLocation>
</comment>
<protein>
    <submittedName>
        <fullName evidence="6">Uncharacterized protein</fullName>
    </submittedName>
</protein>
<proteinExistence type="predicted"/>
<dbReference type="AlphaFoldDB" id="A0AAQ3NDP1"/>
<feature type="region of interest" description="Disordered" evidence="5">
    <location>
        <begin position="137"/>
        <end position="157"/>
    </location>
</feature>
<keyword evidence="2" id="KW-0812">Transmembrane</keyword>
<dbReference type="GO" id="GO:0016020">
    <property type="term" value="C:membrane"/>
    <property type="evidence" value="ECO:0007669"/>
    <property type="project" value="UniProtKB-SubCell"/>
</dbReference>
<keyword evidence="3" id="KW-1133">Transmembrane helix</keyword>
<evidence type="ECO:0000256" key="4">
    <source>
        <dbReference type="ARBA" id="ARBA00023136"/>
    </source>
</evidence>
<feature type="compositionally biased region" description="Low complexity" evidence="5">
    <location>
        <begin position="137"/>
        <end position="156"/>
    </location>
</feature>
<dbReference type="PANTHER" id="PTHR23423">
    <property type="entry name" value="ORGANIC SOLUTE TRANSPORTER-RELATED"/>
    <property type="match status" value="1"/>
</dbReference>
<keyword evidence="4" id="KW-0472">Membrane</keyword>
<dbReference type="EMBL" id="CP144695">
    <property type="protein sequence ID" value="WVZ08219.1"/>
    <property type="molecule type" value="Genomic_DNA"/>
</dbReference>
<gene>
    <name evidence="6" type="ORF">V8G54_021565</name>
</gene>
<accession>A0AAQ3NDP1</accession>
<evidence type="ECO:0000256" key="5">
    <source>
        <dbReference type="SAM" id="MobiDB-lite"/>
    </source>
</evidence>
<reference evidence="6 7" key="1">
    <citation type="journal article" date="2023" name="Life. Sci Alliance">
        <title>Evolutionary insights into 3D genome organization and epigenetic landscape of Vigna mungo.</title>
        <authorList>
            <person name="Junaid A."/>
            <person name="Singh B."/>
            <person name="Bhatia S."/>
        </authorList>
    </citation>
    <scope>NUCLEOTIDE SEQUENCE [LARGE SCALE GENOMIC DNA]</scope>
    <source>
        <strain evidence="6">Urdbean</strain>
    </source>
</reference>
<evidence type="ECO:0000256" key="1">
    <source>
        <dbReference type="ARBA" id="ARBA00004141"/>
    </source>
</evidence>
<organism evidence="6 7">
    <name type="scientific">Vigna mungo</name>
    <name type="common">Black gram</name>
    <name type="synonym">Phaseolus mungo</name>
    <dbReference type="NCBI Taxonomy" id="3915"/>
    <lineage>
        <taxon>Eukaryota</taxon>
        <taxon>Viridiplantae</taxon>
        <taxon>Streptophyta</taxon>
        <taxon>Embryophyta</taxon>
        <taxon>Tracheophyta</taxon>
        <taxon>Spermatophyta</taxon>
        <taxon>Magnoliopsida</taxon>
        <taxon>eudicotyledons</taxon>
        <taxon>Gunneridae</taxon>
        <taxon>Pentapetalae</taxon>
        <taxon>rosids</taxon>
        <taxon>fabids</taxon>
        <taxon>Fabales</taxon>
        <taxon>Fabaceae</taxon>
        <taxon>Papilionoideae</taxon>
        <taxon>50 kb inversion clade</taxon>
        <taxon>NPAAA clade</taxon>
        <taxon>indigoferoid/millettioid clade</taxon>
        <taxon>Phaseoleae</taxon>
        <taxon>Vigna</taxon>
    </lineage>
</organism>
<evidence type="ECO:0000313" key="6">
    <source>
        <dbReference type="EMBL" id="WVZ08219.1"/>
    </source>
</evidence>
<evidence type="ECO:0000256" key="3">
    <source>
        <dbReference type="ARBA" id="ARBA00022989"/>
    </source>
</evidence>
<dbReference type="InterPro" id="IPR005178">
    <property type="entry name" value="Ostalpha/TMEM184C"/>
</dbReference>
<evidence type="ECO:0000256" key="2">
    <source>
        <dbReference type="ARBA" id="ARBA00022692"/>
    </source>
</evidence>
<keyword evidence="7" id="KW-1185">Reference proteome</keyword>
<dbReference type="Pfam" id="PF03619">
    <property type="entry name" value="Solute_trans_a"/>
    <property type="match status" value="1"/>
</dbReference>
<dbReference type="Proteomes" id="UP001374535">
    <property type="component" value="Chromosome 6"/>
</dbReference>
<sequence>MVPGVLFFLAAKSGFIEDADEAALLQNFIICVEMLVAAVGHFYAFPYKEYAGANIGGSHGLTASLGHALKLNDFYHDTVHQFAPTYHEYVLYNHSEGEEGTKKYRSRTFVPVGSEMDSVRRNRNMFGNKLDDIQLSSLSSSTSSSPSNSLPDDSNSVANKSSLLVDLSNSTPEPYDLTVIDLDVSSYPEEVPAVDQAGGR</sequence>